<feature type="region of interest" description="Disordered" evidence="1">
    <location>
        <begin position="1"/>
        <end position="38"/>
    </location>
</feature>
<dbReference type="Proteomes" id="UP000324222">
    <property type="component" value="Unassembled WGS sequence"/>
</dbReference>
<evidence type="ECO:0000256" key="1">
    <source>
        <dbReference type="SAM" id="MobiDB-lite"/>
    </source>
</evidence>
<gene>
    <name evidence="2" type="ORF">E2C01_063449</name>
</gene>
<protein>
    <submittedName>
        <fullName evidence="2">Uncharacterized protein</fullName>
    </submittedName>
</protein>
<feature type="region of interest" description="Disordered" evidence="1">
    <location>
        <begin position="158"/>
        <end position="178"/>
    </location>
</feature>
<dbReference type="AlphaFoldDB" id="A0A5B7HDQ2"/>
<name>A0A5B7HDQ2_PORTR</name>
<keyword evidence="3" id="KW-1185">Reference proteome</keyword>
<accession>A0A5B7HDQ2</accession>
<evidence type="ECO:0000313" key="3">
    <source>
        <dbReference type="Proteomes" id="UP000324222"/>
    </source>
</evidence>
<proteinExistence type="predicted"/>
<reference evidence="2 3" key="1">
    <citation type="submission" date="2019-05" db="EMBL/GenBank/DDBJ databases">
        <title>Another draft genome of Portunus trituberculatus and its Hox gene families provides insights of decapod evolution.</title>
        <authorList>
            <person name="Jeong J.-H."/>
            <person name="Song I."/>
            <person name="Kim S."/>
            <person name="Choi T."/>
            <person name="Kim D."/>
            <person name="Ryu S."/>
            <person name="Kim W."/>
        </authorList>
    </citation>
    <scope>NUCLEOTIDE SEQUENCE [LARGE SCALE GENOMIC DNA]</scope>
    <source>
        <tissue evidence="2">Muscle</tissue>
    </source>
</reference>
<feature type="compositionally biased region" description="Polar residues" evidence="1">
    <location>
        <begin position="1"/>
        <end position="18"/>
    </location>
</feature>
<dbReference type="EMBL" id="VSRR010029077">
    <property type="protein sequence ID" value="MPC69232.1"/>
    <property type="molecule type" value="Genomic_DNA"/>
</dbReference>
<organism evidence="2 3">
    <name type="scientific">Portunus trituberculatus</name>
    <name type="common">Swimming crab</name>
    <name type="synonym">Neptunus trituberculatus</name>
    <dbReference type="NCBI Taxonomy" id="210409"/>
    <lineage>
        <taxon>Eukaryota</taxon>
        <taxon>Metazoa</taxon>
        <taxon>Ecdysozoa</taxon>
        <taxon>Arthropoda</taxon>
        <taxon>Crustacea</taxon>
        <taxon>Multicrustacea</taxon>
        <taxon>Malacostraca</taxon>
        <taxon>Eumalacostraca</taxon>
        <taxon>Eucarida</taxon>
        <taxon>Decapoda</taxon>
        <taxon>Pleocyemata</taxon>
        <taxon>Brachyura</taxon>
        <taxon>Eubrachyura</taxon>
        <taxon>Portunoidea</taxon>
        <taxon>Portunidae</taxon>
        <taxon>Portuninae</taxon>
        <taxon>Portunus</taxon>
    </lineage>
</organism>
<sequence length="178" mass="19784">MEAVCTNYQHRQQPASWSTRDRGGEPANHSEAVEFSPSPGKFKPKKFAKTDVVKINQHLYIEIVPITVPCHLHAHVCRKPPAQLANHTSNPFCAQQVTLATRSCVGCKKWLPGEALEPHSCCVSCRPTMCLAADWCSECSHLSLLQFQAFVKDAEKHSAKEKKRAKSSGSSSEKHSCW</sequence>
<evidence type="ECO:0000313" key="2">
    <source>
        <dbReference type="EMBL" id="MPC69232.1"/>
    </source>
</evidence>
<comment type="caution">
    <text evidence="2">The sequence shown here is derived from an EMBL/GenBank/DDBJ whole genome shotgun (WGS) entry which is preliminary data.</text>
</comment>